<dbReference type="InterPro" id="IPR008490">
    <property type="entry name" value="Transposase_InsH_N"/>
</dbReference>
<dbReference type="Proteomes" id="UP001597399">
    <property type="component" value="Unassembled WGS sequence"/>
</dbReference>
<reference evidence="3" key="1">
    <citation type="journal article" date="2019" name="Int. J. Syst. Evol. Microbiol.">
        <title>The Global Catalogue of Microorganisms (GCM) 10K type strain sequencing project: providing services to taxonomists for standard genome sequencing and annotation.</title>
        <authorList>
            <consortium name="The Broad Institute Genomics Platform"/>
            <consortium name="The Broad Institute Genome Sequencing Center for Infectious Disease"/>
            <person name="Wu L."/>
            <person name="Ma J."/>
        </authorList>
    </citation>
    <scope>NUCLEOTIDE SEQUENCE [LARGE SCALE GENOMIC DNA]</scope>
    <source>
        <strain evidence="3">TISTR 2466</strain>
    </source>
</reference>
<comment type="caution">
    <text evidence="2">The sequence shown here is derived from an EMBL/GenBank/DDBJ whole genome shotgun (WGS) entry which is preliminary data.</text>
</comment>
<dbReference type="EMBL" id="JBHUMQ010000006">
    <property type="protein sequence ID" value="MFD2692690.1"/>
    <property type="molecule type" value="Genomic_DNA"/>
</dbReference>
<dbReference type="PANTHER" id="PTHR33408">
    <property type="entry name" value="TRANSPOSASE"/>
    <property type="match status" value="1"/>
</dbReference>
<dbReference type="RefSeq" id="WP_253065531.1">
    <property type="nucleotide sequence ID" value="NZ_JAMXWM010000048.1"/>
</dbReference>
<proteinExistence type="predicted"/>
<sequence length="150" mass="17516">MNISRIFFCFSITNNHDRNLCNGDIAIDCGQKALFNACGSNYGRRWPLTWPPSVVNAFVNRVDSDLFLQAYKGGGRPAYDPSMMRKVLLYAYTQKWYSCRQIARALRENLPMMWLASQQTPDFRTIQRFRVHQMKTVLQEVFELYPSTTQ</sequence>
<evidence type="ECO:0000313" key="2">
    <source>
        <dbReference type="EMBL" id="MFD2692690.1"/>
    </source>
</evidence>
<protein>
    <submittedName>
        <fullName evidence="2">Transposase</fullName>
    </submittedName>
</protein>
<feature type="domain" description="Transposase InsH N-terminal" evidence="1">
    <location>
        <begin position="58"/>
        <end position="130"/>
    </location>
</feature>
<name>A0ABW5S2G2_9BACL</name>
<evidence type="ECO:0000313" key="3">
    <source>
        <dbReference type="Proteomes" id="UP001597399"/>
    </source>
</evidence>
<organism evidence="2 3">
    <name type="scientific">Sporolactobacillus shoreicorticis</name>
    <dbReference type="NCBI Taxonomy" id="1923877"/>
    <lineage>
        <taxon>Bacteria</taxon>
        <taxon>Bacillati</taxon>
        <taxon>Bacillota</taxon>
        <taxon>Bacilli</taxon>
        <taxon>Bacillales</taxon>
        <taxon>Sporolactobacillaceae</taxon>
        <taxon>Sporolactobacillus</taxon>
    </lineage>
</organism>
<dbReference type="Pfam" id="PF05598">
    <property type="entry name" value="DUF772"/>
    <property type="match status" value="1"/>
</dbReference>
<gene>
    <name evidence="2" type="ORF">ACFSUE_03460</name>
</gene>
<dbReference type="PANTHER" id="PTHR33408:SF2">
    <property type="entry name" value="TRANSPOSASE DDE DOMAIN-CONTAINING PROTEIN"/>
    <property type="match status" value="1"/>
</dbReference>
<accession>A0ABW5S2G2</accession>
<keyword evidence="3" id="KW-1185">Reference proteome</keyword>
<evidence type="ECO:0000259" key="1">
    <source>
        <dbReference type="Pfam" id="PF05598"/>
    </source>
</evidence>